<dbReference type="Proteomes" id="UP000626092">
    <property type="component" value="Unassembled WGS sequence"/>
</dbReference>
<organism evidence="1 2">
    <name type="scientific">Rhododendron simsii</name>
    <name type="common">Sims's rhododendron</name>
    <dbReference type="NCBI Taxonomy" id="118357"/>
    <lineage>
        <taxon>Eukaryota</taxon>
        <taxon>Viridiplantae</taxon>
        <taxon>Streptophyta</taxon>
        <taxon>Embryophyta</taxon>
        <taxon>Tracheophyta</taxon>
        <taxon>Spermatophyta</taxon>
        <taxon>Magnoliopsida</taxon>
        <taxon>eudicotyledons</taxon>
        <taxon>Gunneridae</taxon>
        <taxon>Pentapetalae</taxon>
        <taxon>asterids</taxon>
        <taxon>Ericales</taxon>
        <taxon>Ericaceae</taxon>
        <taxon>Ericoideae</taxon>
        <taxon>Rhodoreae</taxon>
        <taxon>Rhododendron</taxon>
    </lineage>
</organism>
<dbReference type="OrthoDB" id="10624220at2759"/>
<evidence type="ECO:0000313" key="1">
    <source>
        <dbReference type="EMBL" id="KAF7143706.1"/>
    </source>
</evidence>
<reference evidence="1" key="1">
    <citation type="submission" date="2019-11" db="EMBL/GenBank/DDBJ databases">
        <authorList>
            <person name="Liu Y."/>
            <person name="Hou J."/>
            <person name="Li T.-Q."/>
            <person name="Guan C.-H."/>
            <person name="Wu X."/>
            <person name="Wu H.-Z."/>
            <person name="Ling F."/>
            <person name="Zhang R."/>
            <person name="Shi X.-G."/>
            <person name="Ren J.-P."/>
            <person name="Chen E.-F."/>
            <person name="Sun J.-M."/>
        </authorList>
    </citation>
    <scope>NUCLEOTIDE SEQUENCE</scope>
    <source>
        <strain evidence="1">Adult_tree_wgs_1</strain>
        <tissue evidence="1">Leaves</tissue>
    </source>
</reference>
<gene>
    <name evidence="1" type="ORF">RHSIM_Rhsim05G0023700</name>
</gene>
<name>A0A834H2Q8_RHOSS</name>
<evidence type="ECO:0000313" key="2">
    <source>
        <dbReference type="Proteomes" id="UP000626092"/>
    </source>
</evidence>
<dbReference type="EMBL" id="WJXA01000005">
    <property type="protein sequence ID" value="KAF7143706.1"/>
    <property type="molecule type" value="Genomic_DNA"/>
</dbReference>
<dbReference type="AlphaFoldDB" id="A0A834H2Q8"/>
<sequence length="211" mass="24037">MAWVWELFIDIGRSTISVLFSHYILQTLLDPPSDQRQEDPKTTHFAAEVPAGKGSIEHITVSQWSKVNSGNIISALRLTNFIDLIRHSRRLQERVLDENLNQILRDMPSLDPAMWDERAALCSNDRVTSNETAYKEYSPIHLSAFKIGSMPLLFEAISTILVHVMIHHERLSHQNECISFLLGFYLSEDRRNGQLLCQFAYSGGDLVPQGD</sequence>
<protein>
    <submittedName>
        <fullName evidence="1">Uncharacterized protein</fullName>
    </submittedName>
</protein>
<proteinExistence type="predicted"/>
<accession>A0A834H2Q8</accession>
<comment type="caution">
    <text evidence="1">The sequence shown here is derived from an EMBL/GenBank/DDBJ whole genome shotgun (WGS) entry which is preliminary data.</text>
</comment>
<keyword evidence="2" id="KW-1185">Reference proteome</keyword>